<sequence length="204" mass="21680">MEATAVDRRLGAFLLHLSAALQLYSQQRDPWSDVVVRSCKKAPARAPCGVSSSVGIPLSNKYSALSMTVEPLDQGPADPKVSPRDAAPSLTDTTAFPPLMAACAPPGHPASGHPASGRPAPCCSPPSPRPSAQRRRLLKDVVRCHTRRPHPRVPDGEGGSDGFHLNRAGTRVLAANLAYSLQHTQLSLSSHHPKRIPTDLSTTD</sequence>
<dbReference type="AlphaFoldDB" id="A0AAV1EXL8"/>
<gene>
    <name evidence="2" type="ORF">XNOV1_A018358</name>
</gene>
<feature type="region of interest" description="Disordered" evidence="1">
    <location>
        <begin position="70"/>
        <end position="93"/>
    </location>
</feature>
<reference evidence="2" key="1">
    <citation type="submission" date="2023-08" db="EMBL/GenBank/DDBJ databases">
        <authorList>
            <person name="Alioto T."/>
            <person name="Alioto T."/>
            <person name="Gomez Garrido J."/>
        </authorList>
    </citation>
    <scope>NUCLEOTIDE SEQUENCE</scope>
</reference>
<keyword evidence="3" id="KW-1185">Reference proteome</keyword>
<evidence type="ECO:0000313" key="2">
    <source>
        <dbReference type="EMBL" id="CAJ1053426.1"/>
    </source>
</evidence>
<feature type="compositionally biased region" description="Low complexity" evidence="1">
    <location>
        <begin position="105"/>
        <end position="121"/>
    </location>
</feature>
<protein>
    <submittedName>
        <fullName evidence="2">Uncharacterized protein</fullName>
    </submittedName>
</protein>
<evidence type="ECO:0000313" key="3">
    <source>
        <dbReference type="Proteomes" id="UP001178508"/>
    </source>
</evidence>
<dbReference type="EMBL" id="OY660866">
    <property type="protein sequence ID" value="CAJ1053426.1"/>
    <property type="molecule type" value="Genomic_DNA"/>
</dbReference>
<name>A0AAV1EXL8_XYRNO</name>
<feature type="region of interest" description="Disordered" evidence="1">
    <location>
        <begin position="105"/>
        <end position="134"/>
    </location>
</feature>
<organism evidence="2 3">
    <name type="scientific">Xyrichtys novacula</name>
    <name type="common">Pearly razorfish</name>
    <name type="synonym">Hemipteronotus novacula</name>
    <dbReference type="NCBI Taxonomy" id="13765"/>
    <lineage>
        <taxon>Eukaryota</taxon>
        <taxon>Metazoa</taxon>
        <taxon>Chordata</taxon>
        <taxon>Craniata</taxon>
        <taxon>Vertebrata</taxon>
        <taxon>Euteleostomi</taxon>
        <taxon>Actinopterygii</taxon>
        <taxon>Neopterygii</taxon>
        <taxon>Teleostei</taxon>
        <taxon>Neoteleostei</taxon>
        <taxon>Acanthomorphata</taxon>
        <taxon>Eupercaria</taxon>
        <taxon>Labriformes</taxon>
        <taxon>Labridae</taxon>
        <taxon>Xyrichtys</taxon>
    </lineage>
</organism>
<dbReference type="Proteomes" id="UP001178508">
    <property type="component" value="Chromosome 3"/>
</dbReference>
<proteinExistence type="predicted"/>
<evidence type="ECO:0000256" key="1">
    <source>
        <dbReference type="SAM" id="MobiDB-lite"/>
    </source>
</evidence>
<accession>A0AAV1EXL8</accession>